<evidence type="ECO:0000256" key="5">
    <source>
        <dbReference type="ARBA" id="ARBA00023136"/>
    </source>
</evidence>
<gene>
    <name evidence="7" type="ORF">RM423_23270</name>
</gene>
<dbReference type="InterPro" id="IPR001123">
    <property type="entry name" value="LeuE-type"/>
</dbReference>
<keyword evidence="3 6" id="KW-0812">Transmembrane</keyword>
<reference evidence="8" key="1">
    <citation type="submission" date="2023-07" db="EMBL/GenBank/DDBJ databases">
        <title>30 novel species of actinomycetes from the DSMZ collection.</title>
        <authorList>
            <person name="Nouioui I."/>
        </authorList>
    </citation>
    <scope>NUCLEOTIDE SEQUENCE [LARGE SCALE GENOMIC DNA]</scope>
    <source>
        <strain evidence="8">DSM 44399</strain>
    </source>
</reference>
<comment type="subcellular location">
    <subcellularLocation>
        <location evidence="1">Cell membrane</location>
        <topology evidence="1">Multi-pass membrane protein</topology>
    </subcellularLocation>
</comment>
<evidence type="ECO:0000313" key="7">
    <source>
        <dbReference type="EMBL" id="MDT0264289.1"/>
    </source>
</evidence>
<dbReference type="Proteomes" id="UP001183176">
    <property type="component" value="Unassembled WGS sequence"/>
</dbReference>
<evidence type="ECO:0000256" key="3">
    <source>
        <dbReference type="ARBA" id="ARBA00022692"/>
    </source>
</evidence>
<evidence type="ECO:0000256" key="2">
    <source>
        <dbReference type="ARBA" id="ARBA00022475"/>
    </source>
</evidence>
<keyword evidence="4 6" id="KW-1133">Transmembrane helix</keyword>
<accession>A0ABU2JIG9</accession>
<dbReference type="Pfam" id="PF01810">
    <property type="entry name" value="LysE"/>
    <property type="match status" value="1"/>
</dbReference>
<keyword evidence="2" id="KW-1003">Cell membrane</keyword>
<feature type="transmembrane region" description="Helical" evidence="6">
    <location>
        <begin position="148"/>
        <end position="172"/>
    </location>
</feature>
<proteinExistence type="predicted"/>
<evidence type="ECO:0000256" key="6">
    <source>
        <dbReference type="SAM" id="Phobius"/>
    </source>
</evidence>
<evidence type="ECO:0000313" key="8">
    <source>
        <dbReference type="Proteomes" id="UP001183176"/>
    </source>
</evidence>
<dbReference type="RefSeq" id="WP_311425428.1">
    <property type="nucleotide sequence ID" value="NZ_JAVREH010000084.1"/>
</dbReference>
<organism evidence="7 8">
    <name type="scientific">Jatrophihabitans lederbergiae</name>
    <dbReference type="NCBI Taxonomy" id="3075547"/>
    <lineage>
        <taxon>Bacteria</taxon>
        <taxon>Bacillati</taxon>
        <taxon>Actinomycetota</taxon>
        <taxon>Actinomycetes</taxon>
        <taxon>Jatrophihabitantales</taxon>
        <taxon>Jatrophihabitantaceae</taxon>
        <taxon>Jatrophihabitans</taxon>
    </lineage>
</organism>
<keyword evidence="5 6" id="KW-0472">Membrane</keyword>
<keyword evidence="8" id="KW-1185">Reference proteome</keyword>
<dbReference type="PANTHER" id="PTHR30086">
    <property type="entry name" value="ARGININE EXPORTER PROTEIN ARGO"/>
    <property type="match status" value="1"/>
</dbReference>
<evidence type="ECO:0000256" key="4">
    <source>
        <dbReference type="ARBA" id="ARBA00022989"/>
    </source>
</evidence>
<sequence>MLWAAVVGFLVAITPVALTPGASFTLATQRTLAGHRNATAWVVVGTATGIYVHALLAAVGLSAVVMRSAQAFTVVKVLGGIYLISLGAWTLWQTRHRQQSKASGAPQLPWTGRHSYPQAVLANVLNPKAASVYLTLAPQFLTADQVGVLTMLLLATVHVAVMAVWLAVWTAVLRRARRAARSDRLTTTVNRVGGAILIALGIRTART</sequence>
<dbReference type="EMBL" id="JAVREH010000084">
    <property type="protein sequence ID" value="MDT0264289.1"/>
    <property type="molecule type" value="Genomic_DNA"/>
</dbReference>
<evidence type="ECO:0000256" key="1">
    <source>
        <dbReference type="ARBA" id="ARBA00004651"/>
    </source>
</evidence>
<protein>
    <submittedName>
        <fullName evidence="7">LysE family translocator</fullName>
    </submittedName>
</protein>
<name>A0ABU2JIG9_9ACTN</name>
<comment type="caution">
    <text evidence="7">The sequence shown here is derived from an EMBL/GenBank/DDBJ whole genome shotgun (WGS) entry which is preliminary data.</text>
</comment>
<feature type="transmembrane region" description="Helical" evidence="6">
    <location>
        <begin position="73"/>
        <end position="92"/>
    </location>
</feature>
<feature type="transmembrane region" description="Helical" evidence="6">
    <location>
        <begin position="41"/>
        <end position="66"/>
    </location>
</feature>
<dbReference type="PANTHER" id="PTHR30086:SF20">
    <property type="entry name" value="ARGININE EXPORTER PROTEIN ARGO-RELATED"/>
    <property type="match status" value="1"/>
</dbReference>